<dbReference type="AlphaFoldDB" id="A0ABD3ATY2"/>
<reference evidence="2 3" key="1">
    <citation type="submission" date="2024-11" db="EMBL/GenBank/DDBJ databases">
        <title>A near-complete genome assembly of Cinchona calisaya.</title>
        <authorList>
            <person name="Lian D.C."/>
            <person name="Zhao X.W."/>
            <person name="Wei L."/>
        </authorList>
    </citation>
    <scope>NUCLEOTIDE SEQUENCE [LARGE SCALE GENOMIC DNA]</scope>
    <source>
        <tissue evidence="2">Nenye</tissue>
    </source>
</reference>
<evidence type="ECO:0000259" key="1">
    <source>
        <dbReference type="Pfam" id="PF10551"/>
    </source>
</evidence>
<name>A0ABD3ATY2_9GENT</name>
<sequence>MRSARNEFSLDLDEDIEFDSDNFSRITGGSKDSNLGDPDLDCRDIEPEQVDDVDCEVESGYEDVGFVLKDLYNKMDLEMKREIAMGDVEGAIWYLVEVYRTNEDKKPLVVLAGVNNHCFSIIYGCALLQNESYETYQWMLETFRNAMDKKKPMSVLIDGDKSMRKAIKTVFPKAKYRLCSWHIMQNAKTNVKRDEFLNRFGILLWKKCSTDEFDFLWARMIIEFWLEGKDWVAQVFEERHLWVEAYVRGQFFVGMSFDFVIAWLRYNEAKAIHQTEDTTTVLTTPMVLLERHASEVYTRNVFYRVRKHLNRQGLLKPVHMTQNANGTIYVFSKHKVPNNTWIVELSRKYEVLQGSCLKFESKGFRCVHMFRVMILEEMTQIPRSCILHRWIRQFDKTRKVHGSLSKVMVGKELSSMAKFASLTAICKQMCYPGSQIDRGYDHVMEVVVKVICTMRDKWKEAIMVFLKSPSLTVLKGDMGTDLVLWIQCTLEEREITRLPRRAN</sequence>
<comment type="caution">
    <text evidence="2">The sequence shown here is derived from an EMBL/GenBank/DDBJ whole genome shotgun (WGS) entry which is preliminary data.</text>
</comment>
<evidence type="ECO:0000313" key="3">
    <source>
        <dbReference type="Proteomes" id="UP001630127"/>
    </source>
</evidence>
<dbReference type="PANTHER" id="PTHR47718">
    <property type="entry name" value="OS01G0519700 PROTEIN"/>
    <property type="match status" value="1"/>
</dbReference>
<keyword evidence="3" id="KW-1185">Reference proteome</keyword>
<feature type="domain" description="MULE transposase" evidence="1">
    <location>
        <begin position="98"/>
        <end position="186"/>
    </location>
</feature>
<dbReference type="Pfam" id="PF10551">
    <property type="entry name" value="MULE"/>
    <property type="match status" value="1"/>
</dbReference>
<dbReference type="PANTHER" id="PTHR47718:SF15">
    <property type="entry name" value="PROTEIN FAR1-RELATED SEQUENCE 5-LIKE"/>
    <property type="match status" value="1"/>
</dbReference>
<proteinExistence type="predicted"/>
<dbReference type="EMBL" id="JBJUIK010000002">
    <property type="protein sequence ID" value="KAL3534543.1"/>
    <property type="molecule type" value="Genomic_DNA"/>
</dbReference>
<organism evidence="2 3">
    <name type="scientific">Cinchona calisaya</name>
    <dbReference type="NCBI Taxonomy" id="153742"/>
    <lineage>
        <taxon>Eukaryota</taxon>
        <taxon>Viridiplantae</taxon>
        <taxon>Streptophyta</taxon>
        <taxon>Embryophyta</taxon>
        <taxon>Tracheophyta</taxon>
        <taxon>Spermatophyta</taxon>
        <taxon>Magnoliopsida</taxon>
        <taxon>eudicotyledons</taxon>
        <taxon>Gunneridae</taxon>
        <taxon>Pentapetalae</taxon>
        <taxon>asterids</taxon>
        <taxon>lamiids</taxon>
        <taxon>Gentianales</taxon>
        <taxon>Rubiaceae</taxon>
        <taxon>Cinchonoideae</taxon>
        <taxon>Cinchoneae</taxon>
        <taxon>Cinchona</taxon>
    </lineage>
</organism>
<dbReference type="InterPro" id="IPR018289">
    <property type="entry name" value="MULE_transposase_dom"/>
</dbReference>
<evidence type="ECO:0000313" key="2">
    <source>
        <dbReference type="EMBL" id="KAL3534543.1"/>
    </source>
</evidence>
<gene>
    <name evidence="2" type="ORF">ACH5RR_003004</name>
</gene>
<dbReference type="Proteomes" id="UP001630127">
    <property type="component" value="Unassembled WGS sequence"/>
</dbReference>
<protein>
    <recommendedName>
        <fullName evidence="1">MULE transposase domain-containing protein</fullName>
    </recommendedName>
</protein>
<accession>A0ABD3ATY2</accession>